<gene>
    <name evidence="1" type="ORF">sscle_16g107600</name>
</gene>
<reference evidence="2" key="1">
    <citation type="journal article" date="2017" name="Genome Biol. Evol.">
        <title>The complete genome sequence of the phytopathogenic fungus Sclerotinia sclerotiorum reveals insights into the genome architecture of broad host range pathogens.</title>
        <authorList>
            <person name="Derbyshire M."/>
            <person name="Denton-Giles M."/>
            <person name="Hegedus D."/>
            <person name="Seifbarghy S."/>
            <person name="Rollins J."/>
            <person name="van Kan J."/>
            <person name="Seidl M.F."/>
            <person name="Faino L."/>
            <person name="Mbengue M."/>
            <person name="Navaud O."/>
            <person name="Raffaele S."/>
            <person name="Hammond-Kosack K."/>
            <person name="Heard S."/>
            <person name="Oliver R."/>
        </authorList>
    </citation>
    <scope>NUCLEOTIDE SEQUENCE [LARGE SCALE GENOMIC DNA]</scope>
    <source>
        <strain evidence="2">ATCC 18683 / 1980 / Ss-1</strain>
    </source>
</reference>
<dbReference type="OMA" id="GEHISTK"/>
<dbReference type="RefSeq" id="XP_001588538.1">
    <property type="nucleotide sequence ID" value="XM_001588488.1"/>
</dbReference>
<dbReference type="VEuPathDB" id="FungiDB:sscle_16g107600"/>
<evidence type="ECO:0000313" key="2">
    <source>
        <dbReference type="Proteomes" id="UP000177798"/>
    </source>
</evidence>
<protein>
    <submittedName>
        <fullName evidence="1">Uncharacterized protein</fullName>
    </submittedName>
</protein>
<dbReference type="EMBL" id="CP017829">
    <property type="protein sequence ID" value="APA15990.1"/>
    <property type="molecule type" value="Genomic_DNA"/>
</dbReference>
<evidence type="ECO:0000313" key="1">
    <source>
        <dbReference type="EMBL" id="APA15990.1"/>
    </source>
</evidence>
<organism evidence="1 2">
    <name type="scientific">Sclerotinia sclerotiorum (strain ATCC 18683 / 1980 / Ss-1)</name>
    <name type="common">White mold</name>
    <name type="synonym">Whetzelinia sclerotiorum</name>
    <dbReference type="NCBI Taxonomy" id="665079"/>
    <lineage>
        <taxon>Eukaryota</taxon>
        <taxon>Fungi</taxon>
        <taxon>Dikarya</taxon>
        <taxon>Ascomycota</taxon>
        <taxon>Pezizomycotina</taxon>
        <taxon>Leotiomycetes</taxon>
        <taxon>Helotiales</taxon>
        <taxon>Sclerotiniaceae</taxon>
        <taxon>Sclerotinia</taxon>
    </lineage>
</organism>
<dbReference type="OrthoDB" id="5235678at2759"/>
<proteinExistence type="predicted"/>
<dbReference type="KEGG" id="ssl:SS1G_10085"/>
<dbReference type="AlphaFoldDB" id="A0A1D9QM33"/>
<name>A0A1D9QM33_SCLS1</name>
<dbReference type="Proteomes" id="UP000177798">
    <property type="component" value="Chromosome 16"/>
</dbReference>
<sequence>MAANRVHSSISIASVSKGSKHIKCEYASRTDAWIRASLDPGVQKDFVDALEKADIPDEASVAILTYLLEGIYA</sequence>
<accession>A0A1D9QM33</accession>